<dbReference type="Gene3D" id="1.20.1250.20">
    <property type="entry name" value="MFS general substrate transporter like domains"/>
    <property type="match status" value="1"/>
</dbReference>
<evidence type="ECO:0000256" key="6">
    <source>
        <dbReference type="ARBA" id="ARBA00023136"/>
    </source>
</evidence>
<comment type="subcellular location">
    <subcellularLocation>
        <location evidence="1">Membrane</location>
        <topology evidence="1">Multi-pass membrane protein</topology>
    </subcellularLocation>
</comment>
<feature type="transmembrane region" description="Helical" evidence="8">
    <location>
        <begin position="331"/>
        <end position="360"/>
    </location>
</feature>
<feature type="transmembrane region" description="Helical" evidence="8">
    <location>
        <begin position="672"/>
        <end position="693"/>
    </location>
</feature>
<name>A0A1S3HQK7_LINAN</name>
<evidence type="ECO:0000256" key="4">
    <source>
        <dbReference type="ARBA" id="ARBA00022692"/>
    </source>
</evidence>
<sequence length="741" mass="81660">MAGDGQSRCSRFKEWLKSPAFMVYFSHTLSAWGDRMWSFAVGLFLVQLSEDLRLVAVYGFTRGGSILLFGAVIGDWIDRNMRLRAVRISLFIQNTAVILSAILLCIMFTLESHIMKTWEGGLFTLFAILVIVIADIAALASVATKICVERDWVVVMCQGNKGKLASLNATVRRIDLTTAILAPAAVGQIMTYSETGTLPAHVVGAIFIACWNVVSMFLEYGLLYSVYRKVPELAVKRVKGEPEAVENKLTTPEKPTEMEPDLAGELETDNELNKSEEEATEEKMLPKVEKSEDQEKVEMADEEEYKSPYSATTAADEELDKSCFQLMFSKFIVLFTGWGVYMRQSVMLAGLGLAFLYMTVLGFDNVTVGYAFSQGYTESILGICMAIGSLMGILGTVGFTFLRKRIGVERTGLFGFSLEISCLTLCVVSIWTPGSPFIGYHDTSQKYTVTTCELKPPQGNATVLPPIVVSGIVPVLPTSPENNTDFGRRRRRRSIPFDSQHQYSYFINDDFSEGGMLQPIRMENIISFHDNREVSVHGNSHVIVKRQANNVSLATTPEGSVDDSPPSVLALPFDASYNFSNASNEAGTFDNATHTCKTEVKGSLISVSLFIAGIITGRFGLWMADLSVTQLIQENVAEQERGVVNGVQSSLNMLLDMVKFLLVIVAPRPDTFAILIILSFSFVCCGGVFYALYSRKIRGHLFHFEKCVCCRAGPRTPKKDHTSLAVITAETPNASTSTVVT</sequence>
<evidence type="ECO:0000256" key="5">
    <source>
        <dbReference type="ARBA" id="ARBA00022989"/>
    </source>
</evidence>
<evidence type="ECO:0000313" key="9">
    <source>
        <dbReference type="Proteomes" id="UP000085678"/>
    </source>
</evidence>
<feature type="transmembrane region" description="Helical" evidence="8">
    <location>
        <begin position="122"/>
        <end position="148"/>
    </location>
</feature>
<protein>
    <submittedName>
        <fullName evidence="10 11">Solute carrier family 40 member 1-like</fullName>
    </submittedName>
</protein>
<keyword evidence="3" id="KW-0813">Transport</keyword>
<feature type="region of interest" description="Disordered" evidence="7">
    <location>
        <begin position="241"/>
        <end position="309"/>
    </location>
</feature>
<evidence type="ECO:0000256" key="1">
    <source>
        <dbReference type="ARBA" id="ARBA00004141"/>
    </source>
</evidence>
<dbReference type="PANTHER" id="PTHR11660">
    <property type="entry name" value="SOLUTE CARRIER FAMILY 40 MEMBER"/>
    <property type="match status" value="1"/>
</dbReference>
<dbReference type="InterPro" id="IPR036259">
    <property type="entry name" value="MFS_trans_sf"/>
</dbReference>
<dbReference type="OrthoDB" id="648861at2759"/>
<evidence type="ECO:0000313" key="11">
    <source>
        <dbReference type="RefSeq" id="XP_013388338.1"/>
    </source>
</evidence>
<feature type="transmembrane region" description="Helical" evidence="8">
    <location>
        <begin position="202"/>
        <end position="227"/>
    </location>
</feature>
<dbReference type="OMA" id="ASCVIFY"/>
<feature type="compositionally biased region" description="Acidic residues" evidence="7">
    <location>
        <begin position="258"/>
        <end position="270"/>
    </location>
</feature>
<comment type="similarity">
    <text evidence="2">Belongs to the ferroportin (FP) (TC 2.A.100) family. SLC40A subfamily.</text>
</comment>
<evidence type="ECO:0000256" key="2">
    <source>
        <dbReference type="ARBA" id="ARBA00006279"/>
    </source>
</evidence>
<evidence type="ECO:0000256" key="7">
    <source>
        <dbReference type="SAM" id="MobiDB-lite"/>
    </source>
</evidence>
<dbReference type="RefSeq" id="XP_013388337.1">
    <property type="nucleotide sequence ID" value="XM_013532883.1"/>
</dbReference>
<dbReference type="SUPFAM" id="SSF103473">
    <property type="entry name" value="MFS general substrate transporter"/>
    <property type="match status" value="1"/>
</dbReference>
<keyword evidence="5 8" id="KW-1133">Transmembrane helix</keyword>
<dbReference type="GO" id="GO:0005381">
    <property type="term" value="F:iron ion transmembrane transporter activity"/>
    <property type="evidence" value="ECO:0007669"/>
    <property type="project" value="InterPro"/>
</dbReference>
<dbReference type="AlphaFoldDB" id="A0A1S3HQK7"/>
<reference evidence="10 11" key="1">
    <citation type="submission" date="2025-04" db="UniProtKB">
        <authorList>
            <consortium name="RefSeq"/>
        </authorList>
    </citation>
    <scope>IDENTIFICATION</scope>
    <source>
        <tissue evidence="10 11">Gonads</tissue>
    </source>
</reference>
<dbReference type="RefSeq" id="XP_013388338.1">
    <property type="nucleotide sequence ID" value="XM_013532884.1"/>
</dbReference>
<evidence type="ECO:0000313" key="10">
    <source>
        <dbReference type="RefSeq" id="XP_013388337.1"/>
    </source>
</evidence>
<feature type="transmembrane region" description="Helical" evidence="8">
    <location>
        <begin position="52"/>
        <end position="76"/>
    </location>
</feature>
<gene>
    <name evidence="10 11" type="primary">LOC106157278</name>
</gene>
<keyword evidence="6 8" id="KW-0472">Membrane</keyword>
<feature type="transmembrane region" description="Helical" evidence="8">
    <location>
        <begin position="169"/>
        <end position="190"/>
    </location>
</feature>
<evidence type="ECO:0000256" key="8">
    <source>
        <dbReference type="SAM" id="Phobius"/>
    </source>
</evidence>
<feature type="transmembrane region" description="Helical" evidence="8">
    <location>
        <begin position="88"/>
        <end position="110"/>
    </location>
</feature>
<dbReference type="Proteomes" id="UP000085678">
    <property type="component" value="Unplaced"/>
</dbReference>
<feature type="transmembrane region" description="Helical" evidence="8">
    <location>
        <begin position="21"/>
        <end position="46"/>
    </location>
</feature>
<dbReference type="Pfam" id="PF06963">
    <property type="entry name" value="FPN1"/>
    <property type="match status" value="1"/>
</dbReference>
<dbReference type="CDD" id="cd17480">
    <property type="entry name" value="MFS_SLC40A1_like"/>
    <property type="match status" value="1"/>
</dbReference>
<keyword evidence="4 8" id="KW-0812">Transmembrane</keyword>
<dbReference type="KEGG" id="lak:106157278"/>
<feature type="transmembrane region" description="Helical" evidence="8">
    <location>
        <begin position="603"/>
        <end position="621"/>
    </location>
</feature>
<organism evidence="9 11">
    <name type="scientific">Lingula anatina</name>
    <name type="common">Brachiopod</name>
    <name type="synonym">Lingula unguis</name>
    <dbReference type="NCBI Taxonomy" id="7574"/>
    <lineage>
        <taxon>Eukaryota</taxon>
        <taxon>Metazoa</taxon>
        <taxon>Spiralia</taxon>
        <taxon>Lophotrochozoa</taxon>
        <taxon>Brachiopoda</taxon>
        <taxon>Linguliformea</taxon>
        <taxon>Lingulata</taxon>
        <taxon>Lingulida</taxon>
        <taxon>Linguloidea</taxon>
        <taxon>Lingulidae</taxon>
        <taxon>Lingula</taxon>
    </lineage>
</organism>
<evidence type="ECO:0000256" key="3">
    <source>
        <dbReference type="ARBA" id="ARBA00022448"/>
    </source>
</evidence>
<accession>A0A1S3HQK7</accession>
<dbReference type="PANTHER" id="PTHR11660:SF57">
    <property type="entry name" value="SOLUTE CARRIER FAMILY 40 MEMBER"/>
    <property type="match status" value="1"/>
</dbReference>
<dbReference type="STRING" id="7574.A0A1S3HQK7"/>
<dbReference type="GO" id="GO:0016020">
    <property type="term" value="C:membrane"/>
    <property type="evidence" value="ECO:0007669"/>
    <property type="project" value="UniProtKB-SubCell"/>
</dbReference>
<feature type="compositionally biased region" description="Basic and acidic residues" evidence="7">
    <location>
        <begin position="271"/>
        <end position="299"/>
    </location>
</feature>
<dbReference type="InterPro" id="IPR009716">
    <property type="entry name" value="Ferroportin-1"/>
</dbReference>
<feature type="transmembrane region" description="Helical" evidence="8">
    <location>
        <begin position="380"/>
        <end position="401"/>
    </location>
</feature>
<keyword evidence="9" id="KW-1185">Reference proteome</keyword>
<dbReference type="GeneID" id="106157278"/>
<proteinExistence type="inferred from homology"/>